<dbReference type="PANTHER" id="PTHR47331">
    <property type="entry name" value="PHD-TYPE DOMAIN-CONTAINING PROTEIN"/>
    <property type="match status" value="1"/>
</dbReference>
<gene>
    <name evidence="1" type="ORF">ILUMI_21436</name>
</gene>
<protein>
    <submittedName>
        <fullName evidence="1">Uncharacterized protein</fullName>
    </submittedName>
</protein>
<keyword evidence="2" id="KW-1185">Reference proteome</keyword>
<comment type="caution">
    <text evidence="1">The sequence shown here is derived from an EMBL/GenBank/DDBJ whole genome shotgun (WGS) entry which is preliminary data.</text>
</comment>
<organism evidence="1 2">
    <name type="scientific">Ignelater luminosus</name>
    <name type="common">Cucubano</name>
    <name type="synonym">Pyrophorus luminosus</name>
    <dbReference type="NCBI Taxonomy" id="2038154"/>
    <lineage>
        <taxon>Eukaryota</taxon>
        <taxon>Metazoa</taxon>
        <taxon>Ecdysozoa</taxon>
        <taxon>Arthropoda</taxon>
        <taxon>Hexapoda</taxon>
        <taxon>Insecta</taxon>
        <taxon>Pterygota</taxon>
        <taxon>Neoptera</taxon>
        <taxon>Endopterygota</taxon>
        <taxon>Coleoptera</taxon>
        <taxon>Polyphaga</taxon>
        <taxon>Elateriformia</taxon>
        <taxon>Elateroidea</taxon>
        <taxon>Elateridae</taxon>
        <taxon>Agrypninae</taxon>
        <taxon>Pyrophorini</taxon>
        <taxon>Ignelater</taxon>
    </lineage>
</organism>
<evidence type="ECO:0000313" key="2">
    <source>
        <dbReference type="Proteomes" id="UP000801492"/>
    </source>
</evidence>
<proteinExistence type="predicted"/>
<evidence type="ECO:0000313" key="1">
    <source>
        <dbReference type="EMBL" id="KAF2884710.1"/>
    </source>
</evidence>
<sequence>MSLRWGGWCERLIGVLKTLLRRILGRSMVTYKKMAIILCDCESVINNHPVTYLSQDSSDLALLTTSLFLQEVKEIGVSDIDLIESTHLNRRFRLRQHLKNTLCERFRTEYSRQLKLFSAKASPKEVSVGEIVLIGNNGSKRID</sequence>
<dbReference type="OrthoDB" id="5967017at2759"/>
<accession>A0A8K0CIV3</accession>
<dbReference type="PANTHER" id="PTHR47331:SF2">
    <property type="match status" value="1"/>
</dbReference>
<reference evidence="1" key="1">
    <citation type="submission" date="2019-08" db="EMBL/GenBank/DDBJ databases">
        <title>The genome of the North American firefly Photinus pyralis.</title>
        <authorList>
            <consortium name="Photinus pyralis genome working group"/>
            <person name="Fallon T.R."/>
            <person name="Sander Lower S.E."/>
            <person name="Weng J.-K."/>
        </authorList>
    </citation>
    <scope>NUCLEOTIDE SEQUENCE</scope>
    <source>
        <strain evidence="1">TRF0915ILg1</strain>
        <tissue evidence="1">Whole body</tissue>
    </source>
</reference>
<dbReference type="EMBL" id="VTPC01090141">
    <property type="protein sequence ID" value="KAF2884710.1"/>
    <property type="molecule type" value="Genomic_DNA"/>
</dbReference>
<dbReference type="AlphaFoldDB" id="A0A8K0CIV3"/>
<name>A0A8K0CIV3_IGNLU</name>
<dbReference type="Proteomes" id="UP000801492">
    <property type="component" value="Unassembled WGS sequence"/>
</dbReference>